<reference evidence="2" key="1">
    <citation type="submission" date="2020-04" db="EMBL/GenBank/DDBJ databases">
        <title>Genome Assembly and Annotation of Botryosphaeria dothidea sdau 11-99, a Latent Pathogen of Apple Fruit Ring Rot in China.</title>
        <authorList>
            <person name="Yu C."/>
            <person name="Diao Y."/>
            <person name="Lu Q."/>
            <person name="Zhao J."/>
            <person name="Cui S."/>
            <person name="Peng C."/>
            <person name="He B."/>
            <person name="Liu H."/>
        </authorList>
    </citation>
    <scope>NUCLEOTIDE SEQUENCE [LARGE SCALE GENOMIC DNA]</scope>
    <source>
        <strain evidence="2">Sdau11-99</strain>
    </source>
</reference>
<evidence type="ECO:0000313" key="3">
    <source>
        <dbReference type="Proteomes" id="UP000572817"/>
    </source>
</evidence>
<feature type="compositionally biased region" description="Low complexity" evidence="1">
    <location>
        <begin position="261"/>
        <end position="277"/>
    </location>
</feature>
<dbReference type="EMBL" id="WWBZ02000001">
    <property type="protein sequence ID" value="KAF4312980.1"/>
    <property type="molecule type" value="Genomic_DNA"/>
</dbReference>
<protein>
    <submittedName>
        <fullName evidence="2">Uncharacterized protein</fullName>
    </submittedName>
</protein>
<evidence type="ECO:0000313" key="2">
    <source>
        <dbReference type="EMBL" id="KAF4312980.1"/>
    </source>
</evidence>
<gene>
    <name evidence="2" type="ORF">GTA08_BOTSDO01395</name>
</gene>
<keyword evidence="3" id="KW-1185">Reference proteome</keyword>
<comment type="caution">
    <text evidence="2">The sequence shown here is derived from an EMBL/GenBank/DDBJ whole genome shotgun (WGS) entry which is preliminary data.</text>
</comment>
<feature type="region of interest" description="Disordered" evidence="1">
    <location>
        <begin position="246"/>
        <end position="281"/>
    </location>
</feature>
<organism evidence="2 3">
    <name type="scientific">Botryosphaeria dothidea</name>
    <dbReference type="NCBI Taxonomy" id="55169"/>
    <lineage>
        <taxon>Eukaryota</taxon>
        <taxon>Fungi</taxon>
        <taxon>Dikarya</taxon>
        <taxon>Ascomycota</taxon>
        <taxon>Pezizomycotina</taxon>
        <taxon>Dothideomycetes</taxon>
        <taxon>Dothideomycetes incertae sedis</taxon>
        <taxon>Botryosphaeriales</taxon>
        <taxon>Botryosphaeriaceae</taxon>
        <taxon>Botryosphaeria</taxon>
    </lineage>
</organism>
<sequence>MAPNKKPQDGVDLTIITYDSAPCPHDSINVTHTSDFVYRGNTLDLSPPPALSPTGLQSNSEAYLLSLTAGYNTTDTFPSSLLNAFGISPKPSWDDVLSDAIHDDCTYGCASRDGGTRAVTLQDWVNQNLQGHHLETAFWIPLVKLLEYVNQNFMDNGNGATDKKLCYALTIRAVKLEDVNKLSTMCPCWHTEMWYPSNTDASASSSLGTEDSLIPPGYSLPIRSPIVESTIYNTVDLDNPLFQRLPGTVTPGSPTFPDLPLTPRASSRATAAASPTLPDRRHSLHVDVLRANRPHPSSATQHRHSSPPGQARFEQPRPPSTRNARSTLPDRSRFSPTSPATPSSHTLSAGNRSPSPGPSPLLSPFTRLQRLYSQLDDKLASPLGSKNAPSPLSGDPLIRIMAPLAGPGTLFRRDAGNTASSTMNALIAASGFPESSYGSGHQGDMVSPKQGEVITWTKGGKVNGYGPLFAAPTGAQMGGRDRVFVSIVVGTEEQVAATAGAY</sequence>
<name>A0A8H4J496_9PEZI</name>
<dbReference type="OrthoDB" id="3945176at2759"/>
<feature type="region of interest" description="Disordered" evidence="1">
    <location>
        <begin position="294"/>
        <end position="364"/>
    </location>
</feature>
<feature type="compositionally biased region" description="Low complexity" evidence="1">
    <location>
        <begin position="334"/>
        <end position="348"/>
    </location>
</feature>
<dbReference type="AlphaFoldDB" id="A0A8H4J496"/>
<evidence type="ECO:0000256" key="1">
    <source>
        <dbReference type="SAM" id="MobiDB-lite"/>
    </source>
</evidence>
<dbReference type="Proteomes" id="UP000572817">
    <property type="component" value="Unassembled WGS sequence"/>
</dbReference>
<proteinExistence type="predicted"/>
<accession>A0A8H4J496</accession>